<evidence type="ECO:0008006" key="4">
    <source>
        <dbReference type="Google" id="ProtNLM"/>
    </source>
</evidence>
<dbReference type="OrthoDB" id="7870971at2"/>
<dbReference type="RefSeq" id="WP_085834927.1">
    <property type="nucleotide sequence ID" value="NZ_FWFS01000001.1"/>
</dbReference>
<accession>A0A1Y5RB32</accession>
<gene>
    <name evidence="2" type="ORF">AQS8620_00175</name>
</gene>
<reference evidence="2 3" key="1">
    <citation type="submission" date="2017-03" db="EMBL/GenBank/DDBJ databases">
        <authorList>
            <person name="Afonso C.L."/>
            <person name="Miller P.J."/>
            <person name="Scott M.A."/>
            <person name="Spackman E."/>
            <person name="Goraichik I."/>
            <person name="Dimitrov K.M."/>
            <person name="Suarez D.L."/>
            <person name="Swayne D.E."/>
        </authorList>
    </citation>
    <scope>NUCLEOTIDE SEQUENCE [LARGE SCALE GENOMIC DNA]</scope>
    <source>
        <strain evidence="2 3">CECT 8620</strain>
    </source>
</reference>
<evidence type="ECO:0000313" key="3">
    <source>
        <dbReference type="Proteomes" id="UP000193862"/>
    </source>
</evidence>
<dbReference type="Proteomes" id="UP000193862">
    <property type="component" value="Unassembled WGS sequence"/>
</dbReference>
<keyword evidence="3" id="KW-1185">Reference proteome</keyword>
<organism evidence="2 3">
    <name type="scientific">Aquimixticola soesokkakensis</name>
    <dbReference type="NCBI Taxonomy" id="1519096"/>
    <lineage>
        <taxon>Bacteria</taxon>
        <taxon>Pseudomonadati</taxon>
        <taxon>Pseudomonadota</taxon>
        <taxon>Alphaproteobacteria</taxon>
        <taxon>Rhodobacterales</taxon>
        <taxon>Paracoccaceae</taxon>
        <taxon>Aquimixticola</taxon>
    </lineage>
</organism>
<proteinExistence type="predicted"/>
<evidence type="ECO:0000256" key="1">
    <source>
        <dbReference type="SAM" id="MobiDB-lite"/>
    </source>
</evidence>
<sequence>MSKPLLSFEDFGQPGALQTQVAPAPDPAPMPSAEELESQRMASYEQGYKAGWDDAVRSHAEEQSRISADFARNLEDLGFTFHEARSHVMSAMEPLLQQITAKVLPQLVSETLGQTIMEELMPLAEKASDHPIQVVIPPQSRAAIEKLAANIATVPLDIVEEPSLAEGQVYLRLGTIEKHIDMSSAVDRIGQAISAIFEINEKALTHG</sequence>
<evidence type="ECO:0000313" key="2">
    <source>
        <dbReference type="EMBL" id="SLN13266.1"/>
    </source>
</evidence>
<name>A0A1Y5RB32_9RHOB</name>
<dbReference type="EMBL" id="FWFS01000001">
    <property type="protein sequence ID" value="SLN13266.1"/>
    <property type="molecule type" value="Genomic_DNA"/>
</dbReference>
<dbReference type="AlphaFoldDB" id="A0A1Y5RB32"/>
<feature type="region of interest" description="Disordered" evidence="1">
    <location>
        <begin position="1"/>
        <end position="41"/>
    </location>
</feature>
<protein>
    <recommendedName>
        <fullName evidence="4">Flagellar assembly protein H</fullName>
    </recommendedName>
</protein>